<feature type="transmembrane region" description="Helical" evidence="5">
    <location>
        <begin position="6"/>
        <end position="26"/>
    </location>
</feature>
<organism evidence="6 7">
    <name type="scientific">Lophiostoma macrostomum CBS 122681</name>
    <dbReference type="NCBI Taxonomy" id="1314788"/>
    <lineage>
        <taxon>Eukaryota</taxon>
        <taxon>Fungi</taxon>
        <taxon>Dikarya</taxon>
        <taxon>Ascomycota</taxon>
        <taxon>Pezizomycotina</taxon>
        <taxon>Dothideomycetes</taxon>
        <taxon>Pleosporomycetidae</taxon>
        <taxon>Pleosporales</taxon>
        <taxon>Lophiostomataceae</taxon>
        <taxon>Lophiostoma</taxon>
    </lineage>
</organism>
<keyword evidence="4" id="KW-0408">Iron</keyword>
<evidence type="ECO:0000313" key="6">
    <source>
        <dbReference type="EMBL" id="KAF2652996.1"/>
    </source>
</evidence>
<evidence type="ECO:0000256" key="1">
    <source>
        <dbReference type="ARBA" id="ARBA00010617"/>
    </source>
</evidence>
<keyword evidence="5" id="KW-0472">Membrane</keyword>
<dbReference type="PANTHER" id="PTHR24304:SF2">
    <property type="entry name" value="24-HYDROXYCHOLESTEROL 7-ALPHA-HYDROXYLASE"/>
    <property type="match status" value="1"/>
</dbReference>
<dbReference type="GO" id="GO:0008395">
    <property type="term" value="F:steroid hydroxylase activity"/>
    <property type="evidence" value="ECO:0007669"/>
    <property type="project" value="TreeGrafter"/>
</dbReference>
<evidence type="ECO:0000256" key="5">
    <source>
        <dbReference type="SAM" id="Phobius"/>
    </source>
</evidence>
<dbReference type="GO" id="GO:0020037">
    <property type="term" value="F:heme binding"/>
    <property type="evidence" value="ECO:0007669"/>
    <property type="project" value="InterPro"/>
</dbReference>
<evidence type="ECO:0000256" key="4">
    <source>
        <dbReference type="ARBA" id="ARBA00023004"/>
    </source>
</evidence>
<dbReference type="Proteomes" id="UP000799324">
    <property type="component" value="Unassembled WGS sequence"/>
</dbReference>
<evidence type="ECO:0008006" key="8">
    <source>
        <dbReference type="Google" id="ProtNLM"/>
    </source>
</evidence>
<dbReference type="InterPro" id="IPR050529">
    <property type="entry name" value="CYP450_sterol_14alpha_dmase"/>
</dbReference>
<proteinExistence type="inferred from homology"/>
<dbReference type="InterPro" id="IPR036396">
    <property type="entry name" value="Cyt_P450_sf"/>
</dbReference>
<dbReference type="EMBL" id="MU004390">
    <property type="protein sequence ID" value="KAF2652996.1"/>
    <property type="molecule type" value="Genomic_DNA"/>
</dbReference>
<name>A0A6A6SZ81_9PLEO</name>
<comment type="similarity">
    <text evidence="1">Belongs to the cytochrome P450 family.</text>
</comment>
<dbReference type="Gene3D" id="1.10.630.10">
    <property type="entry name" value="Cytochrome P450"/>
    <property type="match status" value="1"/>
</dbReference>
<keyword evidence="5" id="KW-0812">Transmembrane</keyword>
<accession>A0A6A6SZ81</accession>
<keyword evidence="3" id="KW-0479">Metal-binding</keyword>
<dbReference type="GO" id="GO:0016705">
    <property type="term" value="F:oxidoreductase activity, acting on paired donors, with incorporation or reduction of molecular oxygen"/>
    <property type="evidence" value="ECO:0007669"/>
    <property type="project" value="InterPro"/>
</dbReference>
<dbReference type="OrthoDB" id="1470350at2759"/>
<evidence type="ECO:0000313" key="7">
    <source>
        <dbReference type="Proteomes" id="UP000799324"/>
    </source>
</evidence>
<evidence type="ECO:0000256" key="3">
    <source>
        <dbReference type="ARBA" id="ARBA00022723"/>
    </source>
</evidence>
<sequence length="311" mass="35662">MDSVAATTTIRVIFTALGLLLSWRFWRFTLRPRLHSDEPKELPYWIPCHVSSFFVNFNRAIESGRKYFELSREPFTMTVAGQTIYVATSAEDIGSVWRKSKTISMNPITMDMYILGGISETSRKAMFEQHPTARYNGGHGRPLTPTQMTIELHHQQLHAGSRLDSLMRDKMLPIIFKKLDTETPMNQAVLSRSDDSAVISLHDLCVDTFITAETEAYFGPALLQRSPDLIMAFLDWEYCSWKFLFMLPDILAPDMVTAKTKISNAFADYYRQPRSERPGSVYFVEALEDMLREIGLTEAEMGMVTLLHYWA</sequence>
<keyword evidence="2" id="KW-0349">Heme</keyword>
<keyword evidence="7" id="KW-1185">Reference proteome</keyword>
<protein>
    <recommendedName>
        <fullName evidence="8">Cytochrome P450</fullName>
    </recommendedName>
</protein>
<dbReference type="AlphaFoldDB" id="A0A6A6SZ81"/>
<gene>
    <name evidence="6" type="ORF">K491DRAFT_706121</name>
</gene>
<dbReference type="GO" id="GO:0005506">
    <property type="term" value="F:iron ion binding"/>
    <property type="evidence" value="ECO:0007669"/>
    <property type="project" value="InterPro"/>
</dbReference>
<dbReference type="PANTHER" id="PTHR24304">
    <property type="entry name" value="CYTOCHROME P450 FAMILY 7"/>
    <property type="match status" value="1"/>
</dbReference>
<keyword evidence="5" id="KW-1133">Transmembrane helix</keyword>
<evidence type="ECO:0000256" key="2">
    <source>
        <dbReference type="ARBA" id="ARBA00022617"/>
    </source>
</evidence>
<reference evidence="6" key="1">
    <citation type="journal article" date="2020" name="Stud. Mycol.">
        <title>101 Dothideomycetes genomes: a test case for predicting lifestyles and emergence of pathogens.</title>
        <authorList>
            <person name="Haridas S."/>
            <person name="Albert R."/>
            <person name="Binder M."/>
            <person name="Bloem J."/>
            <person name="Labutti K."/>
            <person name="Salamov A."/>
            <person name="Andreopoulos B."/>
            <person name="Baker S."/>
            <person name="Barry K."/>
            <person name="Bills G."/>
            <person name="Bluhm B."/>
            <person name="Cannon C."/>
            <person name="Castanera R."/>
            <person name="Culley D."/>
            <person name="Daum C."/>
            <person name="Ezra D."/>
            <person name="Gonzalez J."/>
            <person name="Henrissat B."/>
            <person name="Kuo A."/>
            <person name="Liang C."/>
            <person name="Lipzen A."/>
            <person name="Lutzoni F."/>
            <person name="Magnuson J."/>
            <person name="Mondo S."/>
            <person name="Nolan M."/>
            <person name="Ohm R."/>
            <person name="Pangilinan J."/>
            <person name="Park H.-J."/>
            <person name="Ramirez L."/>
            <person name="Alfaro M."/>
            <person name="Sun H."/>
            <person name="Tritt A."/>
            <person name="Yoshinaga Y."/>
            <person name="Zwiers L.-H."/>
            <person name="Turgeon B."/>
            <person name="Goodwin S."/>
            <person name="Spatafora J."/>
            <person name="Crous P."/>
            <person name="Grigoriev I."/>
        </authorList>
    </citation>
    <scope>NUCLEOTIDE SEQUENCE</scope>
    <source>
        <strain evidence="6">CBS 122681</strain>
    </source>
</reference>